<proteinExistence type="inferred from homology"/>
<evidence type="ECO:0000256" key="1">
    <source>
        <dbReference type="ARBA" id="ARBA00022588"/>
    </source>
</evidence>
<reference evidence="7" key="2">
    <citation type="submission" date="2025-09" db="UniProtKB">
        <authorList>
            <consortium name="Ensembl"/>
        </authorList>
    </citation>
    <scope>IDENTIFICATION</scope>
</reference>
<evidence type="ECO:0000256" key="3">
    <source>
        <dbReference type="ARBA" id="ARBA00022803"/>
    </source>
</evidence>
<keyword evidence="2" id="KW-0677">Repeat</keyword>
<dbReference type="FunFam" id="1.25.40.10:FF:000036">
    <property type="entry name" value="interferon-induced protein with tetratricopeptide repeats 5"/>
    <property type="match status" value="1"/>
</dbReference>
<dbReference type="GO" id="GO:0005783">
    <property type="term" value="C:endoplasmic reticulum"/>
    <property type="evidence" value="ECO:0007669"/>
    <property type="project" value="Ensembl"/>
</dbReference>
<evidence type="ECO:0000256" key="6">
    <source>
        <dbReference type="ARBA" id="ARBA00038336"/>
    </source>
</evidence>
<dbReference type="SMART" id="SM00028">
    <property type="entry name" value="TPR"/>
    <property type="match status" value="4"/>
</dbReference>
<dbReference type="InterPro" id="IPR019734">
    <property type="entry name" value="TPR_rpt"/>
</dbReference>
<dbReference type="Gene3D" id="1.25.40.10">
    <property type="entry name" value="Tetratricopeptide repeat domain"/>
    <property type="match status" value="3"/>
</dbReference>
<keyword evidence="8" id="KW-1185">Reference proteome</keyword>
<accession>A0A8C6ETF5</accession>
<evidence type="ECO:0000256" key="2">
    <source>
        <dbReference type="ARBA" id="ARBA00022737"/>
    </source>
</evidence>
<dbReference type="AlphaFoldDB" id="A0A8C6ETF5"/>
<dbReference type="Ensembl" id="ENSMMMT00000015536.1">
    <property type="protein sequence ID" value="ENSMMMP00000013610.1"/>
    <property type="gene ID" value="ENSMMMG00000012130.1"/>
</dbReference>
<protein>
    <submittedName>
        <fullName evidence="7">Interferon induced protein with tetratricopeptide repeats 2</fullName>
    </submittedName>
</protein>
<dbReference type="Proteomes" id="UP000694407">
    <property type="component" value="Unplaced"/>
</dbReference>
<keyword evidence="5" id="KW-0051">Antiviral defense</keyword>
<organism evidence="7 8">
    <name type="scientific">Marmota marmota marmota</name>
    <name type="common">Alpine marmot</name>
    <dbReference type="NCBI Taxonomy" id="9994"/>
    <lineage>
        <taxon>Eukaryota</taxon>
        <taxon>Metazoa</taxon>
        <taxon>Chordata</taxon>
        <taxon>Craniata</taxon>
        <taxon>Vertebrata</taxon>
        <taxon>Euteleostomi</taxon>
        <taxon>Mammalia</taxon>
        <taxon>Eutheria</taxon>
        <taxon>Euarchontoglires</taxon>
        <taxon>Glires</taxon>
        <taxon>Rodentia</taxon>
        <taxon>Sciuromorpha</taxon>
        <taxon>Sciuridae</taxon>
        <taxon>Xerinae</taxon>
        <taxon>Marmotini</taxon>
        <taxon>Marmota</taxon>
    </lineage>
</organism>
<name>A0A8C6ETF5_MARMA</name>
<dbReference type="SUPFAM" id="SSF48452">
    <property type="entry name" value="TPR-like"/>
    <property type="match status" value="2"/>
</dbReference>
<evidence type="ECO:0000256" key="5">
    <source>
        <dbReference type="ARBA" id="ARBA00023118"/>
    </source>
</evidence>
<dbReference type="GO" id="GO:0035457">
    <property type="term" value="P:cellular response to interferon-alpha"/>
    <property type="evidence" value="ECO:0007669"/>
    <property type="project" value="UniProtKB-ARBA"/>
</dbReference>
<keyword evidence="4" id="KW-0391">Immunity</keyword>
<sequence>MESLANSLQQIKCHFTWNLMEGEESLDEFENRVFNKCEFQNNEFKATMYNLSAYIKHHRGQHAAALEFLGKAEESIQEKYQDQAEIRSLVTWGNYAWVYYHMGQFELAESYVNKVKHVCAKFSSPYRIESPELECEEGWARLKCTKNQNEGAKMCFQKALEKNPKSPEATFGWAIASYRLDNRPPSQNSIETLKKTMELNPHNQYVKVLLALKLQEVNEKDEGESLVEEALKEAPDAMDVLCTAAKFYRKKPDLDKSIELLKRALKHTQDNAYLHFYIGCCYRSKVLETGNRRQNENVWGREELQKLVRQGVDHLKKVEKNENFQHICSYIAALYAIAGQYEEADHYFQKEFRKELTPVGRQLLHLRYGNFQLYQRKCKEKAIHHYLEGLKINEESKEKEKIKIKLQKIILALLQELNGEMQRADEDSGREMDSNIWLS</sequence>
<dbReference type="GeneTree" id="ENSGT00950000182946"/>
<keyword evidence="1" id="KW-0399">Innate immunity</keyword>
<evidence type="ECO:0000313" key="8">
    <source>
        <dbReference type="Proteomes" id="UP000694407"/>
    </source>
</evidence>
<evidence type="ECO:0000313" key="7">
    <source>
        <dbReference type="Ensembl" id="ENSMMMP00000013610.1"/>
    </source>
</evidence>
<gene>
    <name evidence="7" type="primary">IFIT2</name>
</gene>
<comment type="similarity">
    <text evidence="6">Belongs to the IFIT family.</text>
</comment>
<dbReference type="PANTHER" id="PTHR10271:SF4">
    <property type="entry name" value="INTERFERON-INDUCED PROTEIN WITH TETRATRICOPEPTIDE REPEATS 2"/>
    <property type="match status" value="1"/>
</dbReference>
<reference evidence="7" key="1">
    <citation type="submission" date="2025-08" db="UniProtKB">
        <authorList>
            <consortium name="Ensembl"/>
        </authorList>
    </citation>
    <scope>IDENTIFICATION</scope>
</reference>
<evidence type="ECO:0000256" key="4">
    <source>
        <dbReference type="ARBA" id="ARBA00022859"/>
    </source>
</evidence>
<dbReference type="GO" id="GO:0140374">
    <property type="term" value="P:antiviral innate immune response"/>
    <property type="evidence" value="ECO:0007669"/>
    <property type="project" value="Ensembl"/>
</dbReference>
<keyword evidence="3" id="KW-0802">TPR repeat</keyword>
<dbReference type="GO" id="GO:0043065">
    <property type="term" value="P:positive regulation of apoptotic process"/>
    <property type="evidence" value="ECO:0007669"/>
    <property type="project" value="Ensembl"/>
</dbReference>
<dbReference type="PANTHER" id="PTHR10271">
    <property type="entry name" value="INTERFERON-INDUCED PROTEIN WITH TETRATRICOPEPTIDE REPEATS"/>
    <property type="match status" value="1"/>
</dbReference>
<dbReference type="InterPro" id="IPR011990">
    <property type="entry name" value="TPR-like_helical_dom_sf"/>
</dbReference>
<dbReference type="GO" id="GO:0005829">
    <property type="term" value="C:cytosol"/>
    <property type="evidence" value="ECO:0007669"/>
    <property type="project" value="TreeGrafter"/>
</dbReference>